<gene>
    <name evidence="1" type="ORF">S03H2_24556</name>
</gene>
<sequence>TVTDPYKIKKKIPNETKISVKGYFLLTRLYIVIKNPEIARIAIGKRILVVYAIYNETANAAIKERNANTFAFFIEIVPLINGRSLISLEDLSIL</sequence>
<dbReference type="EMBL" id="BARU01013672">
    <property type="protein sequence ID" value="GAH39549.1"/>
    <property type="molecule type" value="Genomic_DNA"/>
</dbReference>
<name>X1GD83_9ZZZZ</name>
<proteinExistence type="predicted"/>
<comment type="caution">
    <text evidence="1">The sequence shown here is derived from an EMBL/GenBank/DDBJ whole genome shotgun (WGS) entry which is preliminary data.</text>
</comment>
<protein>
    <submittedName>
        <fullName evidence="1">Uncharacterized protein</fullName>
    </submittedName>
</protein>
<evidence type="ECO:0000313" key="1">
    <source>
        <dbReference type="EMBL" id="GAH39549.1"/>
    </source>
</evidence>
<dbReference type="AlphaFoldDB" id="X1GD83"/>
<reference evidence="1" key="1">
    <citation type="journal article" date="2014" name="Front. Microbiol.">
        <title>High frequency of phylogenetically diverse reductive dehalogenase-homologous genes in deep subseafloor sedimentary metagenomes.</title>
        <authorList>
            <person name="Kawai M."/>
            <person name="Futagami T."/>
            <person name="Toyoda A."/>
            <person name="Takaki Y."/>
            <person name="Nishi S."/>
            <person name="Hori S."/>
            <person name="Arai W."/>
            <person name="Tsubouchi T."/>
            <person name="Morono Y."/>
            <person name="Uchiyama I."/>
            <person name="Ito T."/>
            <person name="Fujiyama A."/>
            <person name="Inagaki F."/>
            <person name="Takami H."/>
        </authorList>
    </citation>
    <scope>NUCLEOTIDE SEQUENCE</scope>
    <source>
        <strain evidence="1">Expedition CK06-06</strain>
    </source>
</reference>
<accession>X1GD83</accession>
<feature type="non-terminal residue" evidence="1">
    <location>
        <position position="1"/>
    </location>
</feature>
<organism evidence="1">
    <name type="scientific">marine sediment metagenome</name>
    <dbReference type="NCBI Taxonomy" id="412755"/>
    <lineage>
        <taxon>unclassified sequences</taxon>
        <taxon>metagenomes</taxon>
        <taxon>ecological metagenomes</taxon>
    </lineage>
</organism>